<accession>A0ABY9BQ95</accession>
<dbReference type="Proteomes" id="UP001227230">
    <property type="component" value="Chromosome 3"/>
</dbReference>
<evidence type="ECO:0000313" key="1">
    <source>
        <dbReference type="EMBL" id="WJZ84566.1"/>
    </source>
</evidence>
<sequence length="114" mass="12886">MQHKMQLQTMKKGGETMVEYLLKMKGIIDALVSIGHIVSKNDQILLVLVGLCLEYDSFVVFITSRSELLKFEDVATLLMAHETRLEQHHHNLVQTDPLDINIATSQSTITPHSD</sequence>
<protein>
    <recommendedName>
        <fullName evidence="3">Retrovirus-related Pol polyprotein from transposon TNT 1-94</fullName>
    </recommendedName>
</protein>
<dbReference type="Pfam" id="PF14223">
    <property type="entry name" value="Retrotran_gag_2"/>
    <property type="match status" value="1"/>
</dbReference>
<keyword evidence="2" id="KW-1185">Reference proteome</keyword>
<evidence type="ECO:0000313" key="2">
    <source>
        <dbReference type="Proteomes" id="UP001227230"/>
    </source>
</evidence>
<name>A0ABY9BQ95_VITVI</name>
<gene>
    <name evidence="1" type="ORF">VitviT2T_004166</name>
</gene>
<reference evidence="1 2" key="1">
    <citation type="journal article" date="2023" name="Hortic Res">
        <title>The complete reference genome for grapevine (Vitis vinifera L.) genetics and breeding.</title>
        <authorList>
            <person name="Shi X."/>
            <person name="Cao S."/>
            <person name="Wang X."/>
            <person name="Huang S."/>
            <person name="Wang Y."/>
            <person name="Liu Z."/>
            <person name="Liu W."/>
            <person name="Leng X."/>
            <person name="Peng Y."/>
            <person name="Wang N."/>
            <person name="Wang Y."/>
            <person name="Ma Z."/>
            <person name="Xu X."/>
            <person name="Zhang F."/>
            <person name="Xue H."/>
            <person name="Zhong H."/>
            <person name="Wang Y."/>
            <person name="Zhang K."/>
            <person name="Velt A."/>
            <person name="Avia K."/>
            <person name="Holtgrawe D."/>
            <person name="Grimplet J."/>
            <person name="Matus J.T."/>
            <person name="Ware D."/>
            <person name="Wu X."/>
            <person name="Wang H."/>
            <person name="Liu C."/>
            <person name="Fang Y."/>
            <person name="Rustenholz C."/>
            <person name="Cheng Z."/>
            <person name="Xiao H."/>
            <person name="Zhou Y."/>
        </authorList>
    </citation>
    <scope>NUCLEOTIDE SEQUENCE [LARGE SCALE GENOMIC DNA]</scope>
    <source>
        <strain evidence="2">cv. Pinot noir / PN40024</strain>
        <tissue evidence="1">Leaf</tissue>
    </source>
</reference>
<proteinExistence type="predicted"/>
<dbReference type="PANTHER" id="PTHR47481">
    <property type="match status" value="1"/>
</dbReference>
<organism evidence="1 2">
    <name type="scientific">Vitis vinifera</name>
    <name type="common">Grape</name>
    <dbReference type="NCBI Taxonomy" id="29760"/>
    <lineage>
        <taxon>Eukaryota</taxon>
        <taxon>Viridiplantae</taxon>
        <taxon>Streptophyta</taxon>
        <taxon>Embryophyta</taxon>
        <taxon>Tracheophyta</taxon>
        <taxon>Spermatophyta</taxon>
        <taxon>Magnoliopsida</taxon>
        <taxon>eudicotyledons</taxon>
        <taxon>Gunneridae</taxon>
        <taxon>Pentapetalae</taxon>
        <taxon>rosids</taxon>
        <taxon>Vitales</taxon>
        <taxon>Vitaceae</taxon>
        <taxon>Viteae</taxon>
        <taxon>Vitis</taxon>
    </lineage>
</organism>
<dbReference type="EMBL" id="CP126650">
    <property type="protein sequence ID" value="WJZ84566.1"/>
    <property type="molecule type" value="Genomic_DNA"/>
</dbReference>
<evidence type="ECO:0008006" key="3">
    <source>
        <dbReference type="Google" id="ProtNLM"/>
    </source>
</evidence>
<dbReference type="PANTHER" id="PTHR47481:SF22">
    <property type="entry name" value="RETROTRANSPOSON GAG DOMAIN-CONTAINING PROTEIN"/>
    <property type="match status" value="1"/>
</dbReference>